<organism evidence="1 2">
    <name type="scientific">Candidatus Roizmanbacteria bacterium CG22_combo_CG10-13_8_21_14_all_34_12</name>
    <dbReference type="NCBI Taxonomy" id="1974860"/>
    <lineage>
        <taxon>Bacteria</taxon>
        <taxon>Candidatus Roizmaniibacteriota</taxon>
    </lineage>
</organism>
<comment type="caution">
    <text evidence="1">The sequence shown here is derived from an EMBL/GenBank/DDBJ whole genome shotgun (WGS) entry which is preliminary data.</text>
</comment>
<proteinExistence type="predicted"/>
<dbReference type="Proteomes" id="UP000229699">
    <property type="component" value="Unassembled WGS sequence"/>
</dbReference>
<name>A0A2H0C1A1_9BACT</name>
<sequence length="142" mass="16563">MIEYMSSQAAKDKFYFKSDDDIFLFGSRQKGSYLSLKNLKMAIENAYPKMTTESIKRILDRFPYMNMRAKELNLTSGQLKQLVKQFPEIPELKKIFQVRNLAADWDFVSTKPKNYSDLLMPYSKPTTPLRSGGRIDFHFSPV</sequence>
<evidence type="ECO:0000313" key="2">
    <source>
        <dbReference type="Proteomes" id="UP000229699"/>
    </source>
</evidence>
<reference evidence="1 2" key="1">
    <citation type="submission" date="2017-09" db="EMBL/GenBank/DDBJ databases">
        <title>Depth-based differentiation of microbial function through sediment-hosted aquifers and enrichment of novel symbionts in the deep terrestrial subsurface.</title>
        <authorList>
            <person name="Probst A.J."/>
            <person name="Ladd B."/>
            <person name="Jarett J.K."/>
            <person name="Geller-Mcgrath D.E."/>
            <person name="Sieber C.M."/>
            <person name="Emerson J.B."/>
            <person name="Anantharaman K."/>
            <person name="Thomas B.C."/>
            <person name="Malmstrom R."/>
            <person name="Stieglmeier M."/>
            <person name="Klingl A."/>
            <person name="Woyke T."/>
            <person name="Ryan C.M."/>
            <person name="Banfield J.F."/>
        </authorList>
    </citation>
    <scope>NUCLEOTIDE SEQUENCE [LARGE SCALE GENOMIC DNA]</scope>
    <source>
        <strain evidence="1">CG22_combo_CG10-13_8_21_14_all_34_12</strain>
    </source>
</reference>
<evidence type="ECO:0000313" key="1">
    <source>
        <dbReference type="EMBL" id="PIP63519.1"/>
    </source>
</evidence>
<accession>A0A2H0C1A1</accession>
<dbReference type="EMBL" id="PCTC01000043">
    <property type="protein sequence ID" value="PIP63519.1"/>
    <property type="molecule type" value="Genomic_DNA"/>
</dbReference>
<protein>
    <submittedName>
        <fullName evidence="1">Uncharacterized protein</fullName>
    </submittedName>
</protein>
<dbReference type="AlphaFoldDB" id="A0A2H0C1A1"/>
<gene>
    <name evidence="1" type="ORF">COW97_02025</name>
</gene>